<dbReference type="Pfam" id="PF00512">
    <property type="entry name" value="HisKA"/>
    <property type="match status" value="1"/>
</dbReference>
<dbReference type="NCBIfam" id="TIGR00229">
    <property type="entry name" value="sensory_box"/>
    <property type="match status" value="3"/>
</dbReference>
<dbReference type="SMART" id="SM00388">
    <property type="entry name" value="HisKA"/>
    <property type="match status" value="1"/>
</dbReference>
<dbReference type="InterPro" id="IPR003661">
    <property type="entry name" value="HisK_dim/P_dom"/>
</dbReference>
<dbReference type="PRINTS" id="PR00344">
    <property type="entry name" value="BCTRLSENSOR"/>
</dbReference>
<name>A0ABS3CFT9_9BACT</name>
<dbReference type="CDD" id="cd00130">
    <property type="entry name" value="PAS"/>
    <property type="match status" value="4"/>
</dbReference>
<feature type="domain" description="Response regulatory" evidence="8">
    <location>
        <begin position="1302"/>
        <end position="1421"/>
    </location>
</feature>
<feature type="domain" description="PAC" evidence="10">
    <location>
        <begin position="741"/>
        <end position="793"/>
    </location>
</feature>
<feature type="domain" description="PAC" evidence="10">
    <location>
        <begin position="205"/>
        <end position="256"/>
    </location>
</feature>
<dbReference type="Gene3D" id="3.30.450.20">
    <property type="entry name" value="PAS domain"/>
    <property type="match status" value="5"/>
</dbReference>
<feature type="domain" description="PAC" evidence="10">
    <location>
        <begin position="988"/>
        <end position="1040"/>
    </location>
</feature>
<dbReference type="Pfam" id="PF08447">
    <property type="entry name" value="PAS_3"/>
    <property type="match status" value="2"/>
</dbReference>
<dbReference type="Gene3D" id="3.40.50.2300">
    <property type="match status" value="1"/>
</dbReference>
<dbReference type="PROSITE" id="PS50112">
    <property type="entry name" value="PAS"/>
    <property type="match status" value="2"/>
</dbReference>
<evidence type="ECO:0000259" key="9">
    <source>
        <dbReference type="PROSITE" id="PS50112"/>
    </source>
</evidence>
<dbReference type="RefSeq" id="WP_206586602.1">
    <property type="nucleotide sequence ID" value="NZ_JAFKCU010000002.1"/>
</dbReference>
<dbReference type="SUPFAM" id="SSF55785">
    <property type="entry name" value="PYP-like sensor domain (PAS domain)"/>
    <property type="match status" value="5"/>
</dbReference>
<evidence type="ECO:0000256" key="4">
    <source>
        <dbReference type="ARBA" id="ARBA00023012"/>
    </source>
</evidence>
<dbReference type="Gene3D" id="3.30.565.10">
    <property type="entry name" value="Histidine kinase-like ATPase, C-terminal domain"/>
    <property type="match status" value="1"/>
</dbReference>
<dbReference type="Proteomes" id="UP000664480">
    <property type="component" value="Unassembled WGS sequence"/>
</dbReference>
<keyword evidence="12" id="KW-1185">Reference proteome</keyword>
<dbReference type="PANTHER" id="PTHR45339">
    <property type="entry name" value="HYBRID SIGNAL TRANSDUCTION HISTIDINE KINASE J"/>
    <property type="match status" value="1"/>
</dbReference>
<dbReference type="InterPro" id="IPR004358">
    <property type="entry name" value="Sig_transdc_His_kin-like_C"/>
</dbReference>
<evidence type="ECO:0000256" key="5">
    <source>
        <dbReference type="PROSITE-ProRule" id="PRU00169"/>
    </source>
</evidence>
<dbReference type="Pfam" id="PF13426">
    <property type="entry name" value="PAS_9"/>
    <property type="match status" value="2"/>
</dbReference>
<dbReference type="InterPro" id="IPR000014">
    <property type="entry name" value="PAS"/>
</dbReference>
<dbReference type="InterPro" id="IPR035965">
    <property type="entry name" value="PAS-like_dom_sf"/>
</dbReference>
<dbReference type="PROSITE" id="PS50110">
    <property type="entry name" value="RESPONSE_REGULATORY"/>
    <property type="match status" value="1"/>
</dbReference>
<evidence type="ECO:0000256" key="1">
    <source>
        <dbReference type="ARBA" id="ARBA00000085"/>
    </source>
</evidence>
<dbReference type="EMBL" id="JAFKCU010000002">
    <property type="protein sequence ID" value="MBN7815963.1"/>
    <property type="molecule type" value="Genomic_DNA"/>
</dbReference>
<dbReference type="Gene3D" id="1.10.287.130">
    <property type="match status" value="1"/>
</dbReference>
<sequence>MTKFQQFDISDFFDQMSEPLFLIDSEEILFFNKHFRSNFELLEDDWKLFIDNPSVQENMERYFKGEELKQISFYKSLKTHASEFHLFEWSFVPLPSSYSDRFLILKGVRSKFYAEYMQADQPGNTLEQANYNLRYLESILNNTHDLITVLDKDGNYKFIGPSVGQKLGYKVEDIVGKNFKDFIQAGIIKVVKGSFEEVLQTDQEVNIDFWIMKENGTKLYIECYAKNLLNHQHIKGIIFSARDVTEYKETDLSLQRRYELENLINKISSHLINENPKELKKNLGEALSYVSGFLNASWSKILIRSSETGKFEALNEWKSESFEKGDVPKSESLETAISEKFESDNYEKVKLLRWSEDLSILFIPMISSQRLKGVVLLGIKQEDLKQEESQFQVLRQLGDVLSGSYQGNQLLRKIERNENLLATTELLAKSGSWRYSQHRGRFHFSGGLAHMFGLGSSPTYAKFSTMIYSIDKPFRAEFIQNLKTTIATQKSTSGEFTMLSPDKKKAIISYEIDARTHFFNKSLEVFGFCTDITHKRASEEYLLLQSQILAQVSDPIAVTDLDLNFIYVNEAAMKLCKIDEKEEFQGSIYKFFEFENLESSLEEIIRHQEIGALWEKEIFIKICGNQAEPFDVSVQAIHSDKNEKIGYSFVLRNLKEKYASEQLANRAKMIVENSPAVLFRVNPNEDFQIVYISENISRFGYNSKELMESKKSFLDLLYPEDARMIREKSKLIKTSQGVHSFSGSYRMRKSDGTYVWIEDQTQDVKDETGKIILHEGLMQDINDRKNLEVINEERDRQYRILASNIPGTNIFLLDKERKYIVAEGTNFENWGMKREDFEGKFLWEVHLTPYEEVTLLLDRVYYEREIIDSEFEINGRYYSRTFRPIVIQDQVEFVLSIIRDITDEHQAKLDLLQSEAKYRTLVEESTEIIFSLTETFILQYVSPNVHQFLGYHAEDVIGRSIFEFLNPDDMGEFQKILETTSDFLAQNQFLEFRLMHKNGEYKVFNSNGKLIHDNSGKAKYYTGIARDISKLKEAQRELLKAKENAEQASLIKSQFLSVMSHEIRTPMNAVIGLSHLLVEENPRPDQLENLKTLQFSAENLMALINDILDYNKIDSGKLELELLPFDLKNVINRIVHSHSFQASEKSLKVSCEFDPNTPKLVLGDQVRLGQIINNLVSNAIKFTDKGYVKISLSELKREEGYSTMKFVFEDSGIGIPEDKINSIFEAFTQASSSTTRKYGGTGLGLAIVKRLVELFGGTISVRPNPSGGSIFEFSVKFKVEEDDKKAEKGVTYASSKSLKDASILVAEDNYVNQILIQKFLKKWHAGNLVIASDGEEALEAFKNGSFNLVLLDLQMPVMDGFSVAKMIRSLPDKKKRKVPILALTATSLHEIKEELKSIGFDDFVPKPFVPEVLYDKLIKHLNRKDHSDISF</sequence>
<keyword evidence="3 5" id="KW-0597">Phosphoprotein</keyword>
<comment type="catalytic activity">
    <reaction evidence="1">
        <text>ATP + protein L-histidine = ADP + protein N-phospho-L-histidine.</text>
        <dbReference type="EC" id="2.7.13.3"/>
    </reaction>
</comment>
<dbReference type="PROSITE" id="PS50109">
    <property type="entry name" value="HIS_KIN"/>
    <property type="match status" value="1"/>
</dbReference>
<evidence type="ECO:0000259" key="7">
    <source>
        <dbReference type="PROSITE" id="PS50109"/>
    </source>
</evidence>
<accession>A0ABS3CFT9</accession>
<dbReference type="SMART" id="SM00091">
    <property type="entry name" value="PAS"/>
    <property type="match status" value="5"/>
</dbReference>
<dbReference type="Pfam" id="PF02518">
    <property type="entry name" value="HATPase_c"/>
    <property type="match status" value="1"/>
</dbReference>
<evidence type="ECO:0000259" key="10">
    <source>
        <dbReference type="PROSITE" id="PS50113"/>
    </source>
</evidence>
<dbReference type="CDD" id="cd00082">
    <property type="entry name" value="HisKA"/>
    <property type="match status" value="1"/>
</dbReference>
<feature type="domain" description="Histidine kinase" evidence="7">
    <location>
        <begin position="1058"/>
        <end position="1279"/>
    </location>
</feature>
<dbReference type="EC" id="2.7.13.3" evidence="2"/>
<comment type="caution">
    <text evidence="11">The sequence shown here is derived from an EMBL/GenBank/DDBJ whole genome shotgun (WGS) entry which is preliminary data.</text>
</comment>
<dbReference type="InterPro" id="IPR013655">
    <property type="entry name" value="PAS_fold_3"/>
</dbReference>
<feature type="coiled-coil region" evidence="6">
    <location>
        <begin position="1024"/>
        <end position="1051"/>
    </location>
</feature>
<dbReference type="SUPFAM" id="SSF47384">
    <property type="entry name" value="Homodimeric domain of signal transducing histidine kinase"/>
    <property type="match status" value="1"/>
</dbReference>
<dbReference type="InterPro" id="IPR000700">
    <property type="entry name" value="PAS-assoc_C"/>
</dbReference>
<evidence type="ECO:0000259" key="8">
    <source>
        <dbReference type="PROSITE" id="PS50110"/>
    </source>
</evidence>
<evidence type="ECO:0000313" key="11">
    <source>
        <dbReference type="EMBL" id="MBN7815963.1"/>
    </source>
</evidence>
<gene>
    <name evidence="11" type="ORF">J0A69_11005</name>
</gene>
<keyword evidence="6" id="KW-0175">Coiled coil</keyword>
<dbReference type="InterPro" id="IPR036097">
    <property type="entry name" value="HisK_dim/P_sf"/>
</dbReference>
<dbReference type="PANTHER" id="PTHR45339:SF1">
    <property type="entry name" value="HYBRID SIGNAL TRANSDUCTION HISTIDINE KINASE J"/>
    <property type="match status" value="1"/>
</dbReference>
<feature type="domain" description="PAS" evidence="9">
    <location>
        <begin position="132"/>
        <end position="202"/>
    </location>
</feature>
<dbReference type="SUPFAM" id="SSF55874">
    <property type="entry name" value="ATPase domain of HSP90 chaperone/DNA topoisomerase II/histidine kinase"/>
    <property type="match status" value="1"/>
</dbReference>
<dbReference type="InterPro" id="IPR001610">
    <property type="entry name" value="PAC"/>
</dbReference>
<dbReference type="InterPro" id="IPR005467">
    <property type="entry name" value="His_kinase_dom"/>
</dbReference>
<evidence type="ECO:0000256" key="2">
    <source>
        <dbReference type="ARBA" id="ARBA00012438"/>
    </source>
</evidence>
<reference evidence="11 12" key="1">
    <citation type="submission" date="2021-03" db="EMBL/GenBank/DDBJ databases">
        <title>novel species isolated from a fishpond in China.</title>
        <authorList>
            <person name="Lu H."/>
            <person name="Cai Z."/>
        </authorList>
    </citation>
    <scope>NUCLEOTIDE SEQUENCE [LARGE SCALE GENOMIC DNA]</scope>
    <source>
        <strain evidence="11 12">YJ13C</strain>
    </source>
</reference>
<organism evidence="11 12">
    <name type="scientific">Algoriphagus pacificus</name>
    <dbReference type="NCBI Taxonomy" id="2811234"/>
    <lineage>
        <taxon>Bacteria</taxon>
        <taxon>Pseudomonadati</taxon>
        <taxon>Bacteroidota</taxon>
        <taxon>Cytophagia</taxon>
        <taxon>Cytophagales</taxon>
        <taxon>Cyclobacteriaceae</taxon>
        <taxon>Algoriphagus</taxon>
    </lineage>
</organism>
<evidence type="ECO:0000313" key="12">
    <source>
        <dbReference type="Proteomes" id="UP000664480"/>
    </source>
</evidence>
<dbReference type="SMART" id="SM00448">
    <property type="entry name" value="REC"/>
    <property type="match status" value="1"/>
</dbReference>
<feature type="modified residue" description="4-aspartylphosphate" evidence="5">
    <location>
        <position position="1352"/>
    </location>
</feature>
<dbReference type="SUPFAM" id="SSF52172">
    <property type="entry name" value="CheY-like"/>
    <property type="match status" value="1"/>
</dbReference>
<evidence type="ECO:0000256" key="6">
    <source>
        <dbReference type="SAM" id="Coils"/>
    </source>
</evidence>
<keyword evidence="4" id="KW-0902">Two-component regulatory system</keyword>
<dbReference type="PROSITE" id="PS50113">
    <property type="entry name" value="PAC"/>
    <property type="match status" value="3"/>
</dbReference>
<feature type="domain" description="PAS" evidence="9">
    <location>
        <begin position="914"/>
        <end position="978"/>
    </location>
</feature>
<dbReference type="SMART" id="SM00387">
    <property type="entry name" value="HATPase_c"/>
    <property type="match status" value="1"/>
</dbReference>
<dbReference type="CDD" id="cd17546">
    <property type="entry name" value="REC_hyHK_CKI1_RcsC-like"/>
    <property type="match status" value="1"/>
</dbReference>
<dbReference type="InterPro" id="IPR036890">
    <property type="entry name" value="HATPase_C_sf"/>
</dbReference>
<dbReference type="InterPro" id="IPR003594">
    <property type="entry name" value="HATPase_dom"/>
</dbReference>
<dbReference type="InterPro" id="IPR001789">
    <property type="entry name" value="Sig_transdc_resp-reg_receiver"/>
</dbReference>
<dbReference type="SMART" id="SM00086">
    <property type="entry name" value="PAC"/>
    <property type="match status" value="4"/>
</dbReference>
<dbReference type="InterPro" id="IPR011006">
    <property type="entry name" value="CheY-like_superfamily"/>
</dbReference>
<dbReference type="Pfam" id="PF00072">
    <property type="entry name" value="Response_reg"/>
    <property type="match status" value="1"/>
</dbReference>
<dbReference type="CDD" id="cd16922">
    <property type="entry name" value="HATPase_EvgS-ArcB-TorS-like"/>
    <property type="match status" value="1"/>
</dbReference>
<evidence type="ECO:0000256" key="3">
    <source>
        <dbReference type="ARBA" id="ARBA00022553"/>
    </source>
</evidence>
<proteinExistence type="predicted"/>
<protein>
    <recommendedName>
        <fullName evidence="2">histidine kinase</fullName>
        <ecNumber evidence="2">2.7.13.3</ecNumber>
    </recommendedName>
</protein>